<dbReference type="InParanoid" id="G2QF82"/>
<feature type="compositionally biased region" description="Basic and acidic residues" evidence="1">
    <location>
        <begin position="837"/>
        <end position="847"/>
    </location>
</feature>
<feature type="region of interest" description="Disordered" evidence="1">
    <location>
        <begin position="880"/>
        <end position="966"/>
    </location>
</feature>
<feature type="compositionally biased region" description="Low complexity" evidence="1">
    <location>
        <begin position="749"/>
        <end position="764"/>
    </location>
</feature>
<name>G2QF82_THET4</name>
<feature type="compositionally biased region" description="Basic and acidic residues" evidence="1">
    <location>
        <begin position="126"/>
        <end position="153"/>
    </location>
</feature>
<dbReference type="AlphaFoldDB" id="G2QF82"/>
<feature type="compositionally biased region" description="Basic and acidic residues" evidence="1">
    <location>
        <begin position="43"/>
        <end position="64"/>
    </location>
</feature>
<feature type="compositionally biased region" description="Basic and acidic residues" evidence="1">
    <location>
        <begin position="165"/>
        <end position="205"/>
    </location>
</feature>
<keyword evidence="3" id="KW-1185">Reference proteome</keyword>
<dbReference type="Proteomes" id="UP000007322">
    <property type="component" value="Chromosome 4"/>
</dbReference>
<feature type="compositionally biased region" description="Low complexity" evidence="1">
    <location>
        <begin position="67"/>
        <end position="76"/>
    </location>
</feature>
<feature type="compositionally biased region" description="Basic and acidic residues" evidence="1">
    <location>
        <begin position="775"/>
        <end position="785"/>
    </location>
</feature>
<dbReference type="HOGENOM" id="CLU_297743_0_0_1"/>
<feature type="compositionally biased region" description="Polar residues" evidence="1">
    <location>
        <begin position="499"/>
        <end position="510"/>
    </location>
</feature>
<feature type="region of interest" description="Disordered" evidence="1">
    <location>
        <begin position="826"/>
        <end position="858"/>
    </location>
</feature>
<accession>G2QF82</accession>
<feature type="compositionally biased region" description="Basic and acidic residues" evidence="1">
    <location>
        <begin position="543"/>
        <end position="569"/>
    </location>
</feature>
<feature type="region of interest" description="Disordered" evidence="1">
    <location>
        <begin position="1"/>
        <end position="804"/>
    </location>
</feature>
<evidence type="ECO:0000256" key="1">
    <source>
        <dbReference type="SAM" id="MobiDB-lite"/>
    </source>
</evidence>
<feature type="compositionally biased region" description="Basic and acidic residues" evidence="1">
    <location>
        <begin position="919"/>
        <end position="934"/>
    </location>
</feature>
<feature type="compositionally biased region" description="Basic residues" evidence="1">
    <location>
        <begin position="391"/>
        <end position="401"/>
    </location>
</feature>
<feature type="compositionally biased region" description="Pro residues" evidence="1">
    <location>
        <begin position="736"/>
        <end position="748"/>
    </location>
</feature>
<feature type="compositionally biased region" description="Basic residues" evidence="1">
    <location>
        <begin position="643"/>
        <end position="663"/>
    </location>
</feature>
<evidence type="ECO:0000313" key="3">
    <source>
        <dbReference type="Proteomes" id="UP000007322"/>
    </source>
</evidence>
<feature type="compositionally biased region" description="Basic residues" evidence="1">
    <location>
        <begin position="488"/>
        <end position="498"/>
    </location>
</feature>
<dbReference type="GeneID" id="11514221"/>
<sequence>MSPTTWRNNFARRRKRRVSTALPEKPSKEAPENTPDLSSTSQTEKRSSGADIHDAAQETSHGSERIPQGPSQSQSGDSVTDVDAETSPWQTVPDDASIFVSESEDGSSMHKIKTPGTQDLKQAKVWSDERHLVDSSGDESGRLREADNSRQEVPESASSSAQLAKLDEARHDEGYFKGKTLEQGGDTRFDEWVAAKLRESQRSESECAEAENCVREEAPAGQLQAAEPVHQPKPRKRTDPEIASTEPVQPTEPERYMKSPRALEEEQVPVHEQDAEAERHAESQPLTETELDAKPEKQQDSANGTEGSRQEQNASAPERSKRSKSSFDWAELSGDDDPEIGFSEWKERNLPGYQTQSRPRSEAAGKPEKPKETAREHYAFVPQPQPAKPKALVKTKQKPAKSPKSIAAPTETITAEAASDTAPKKMLWSQIVRGSSTKSRTPAKAQSGSGSVSMSGQKKSATPWRRVQAHQPPSGQEEDFPALTAKEKGKRVDRKTWRRVQSSEQASVSTGKAKGKQPEPVNPFHALEPLVERVASTANAGSPKEESDWERDWESGHEGEGESSKRAAAREPAWMRQAAKDTEAKEQASPLGPGELVGEKSQEMASHDEGDSFRTAPAQEHGIAQQETESETTRGIAAPGYRSVKKPRGKKGSKKEKRQPKHRTPAETARPSPSATTVLTGDPSMPHSPTPLSPNPSECSSTSTLGRANPSILTPLGSPKHPTGAKDEFTETHAPPGSPSPPPPPLSSPLPLGDGKPAPTQPRTTKQRRRMLRRQRQEQEQREQQQKPSSPTPDVPVRLSNTSISDVVMGRTSMMDLLRVGPVARMPLPLPLPSARADGDADDRSRGGDVPGPAYRWTPPRYARYEELEKMIAQQGVAEEAVFDMELAEKSDNDDESDEGDGNDDDKNDDDSDDDDDDGHGHDDGEDGHGHDDQGGEEDEEDDDGGDEGGDDETQEEAADDDAVRASQILLQIQRRVANFVPADLDMTGEQWMRRVGEAWFGSDVGDKAKE</sequence>
<gene>
    <name evidence="2" type="ORF">MYCTH_2307099</name>
</gene>
<proteinExistence type="predicted"/>
<dbReference type="VEuPathDB" id="FungiDB:MYCTH_2307099"/>
<feature type="compositionally biased region" description="Low complexity" evidence="1">
    <location>
        <begin position="446"/>
        <end position="460"/>
    </location>
</feature>
<reference evidence="2 3" key="1">
    <citation type="journal article" date="2011" name="Nat. Biotechnol.">
        <title>Comparative genomic analysis of the thermophilic biomass-degrading fungi Myceliophthora thermophila and Thielavia terrestris.</title>
        <authorList>
            <person name="Berka R.M."/>
            <person name="Grigoriev I.V."/>
            <person name="Otillar R."/>
            <person name="Salamov A."/>
            <person name="Grimwood J."/>
            <person name="Reid I."/>
            <person name="Ishmael N."/>
            <person name="John T."/>
            <person name="Darmond C."/>
            <person name="Moisan M.-C."/>
            <person name="Henrissat B."/>
            <person name="Coutinho P.M."/>
            <person name="Lombard V."/>
            <person name="Natvig D.O."/>
            <person name="Lindquist E."/>
            <person name="Schmutz J."/>
            <person name="Lucas S."/>
            <person name="Harris P."/>
            <person name="Powlowski J."/>
            <person name="Bellemare A."/>
            <person name="Taylor D."/>
            <person name="Butler G."/>
            <person name="de Vries R.P."/>
            <person name="Allijn I.E."/>
            <person name="van den Brink J."/>
            <person name="Ushinsky S."/>
            <person name="Storms R."/>
            <person name="Powell A.J."/>
            <person name="Paulsen I.T."/>
            <person name="Elbourne L.D.H."/>
            <person name="Baker S.E."/>
            <person name="Magnuson J."/>
            <person name="LaBoissiere S."/>
            <person name="Clutterbuck A.J."/>
            <person name="Martinez D."/>
            <person name="Wogulis M."/>
            <person name="de Leon A.L."/>
            <person name="Rey M.W."/>
            <person name="Tsang A."/>
        </authorList>
    </citation>
    <scope>NUCLEOTIDE SEQUENCE [LARGE SCALE GENOMIC DNA]</scope>
    <source>
        <strain evidence="3">ATCC 42464 / BCRC 31852 / DSM 1799</strain>
    </source>
</reference>
<dbReference type="EMBL" id="CP003005">
    <property type="protein sequence ID" value="AEO59111.1"/>
    <property type="molecule type" value="Genomic_DNA"/>
</dbReference>
<dbReference type="RefSeq" id="XP_003664356.1">
    <property type="nucleotide sequence ID" value="XM_003664308.1"/>
</dbReference>
<feature type="compositionally biased region" description="Basic and acidic residues" evidence="1">
    <location>
        <begin position="359"/>
        <end position="378"/>
    </location>
</feature>
<evidence type="ECO:0000313" key="2">
    <source>
        <dbReference type="EMBL" id="AEO59111.1"/>
    </source>
</evidence>
<protein>
    <submittedName>
        <fullName evidence="2">Uncharacterized protein</fullName>
    </submittedName>
</protein>
<feature type="compositionally biased region" description="Basic and acidic residues" evidence="1">
    <location>
        <begin position="252"/>
        <end position="282"/>
    </location>
</feature>
<feature type="compositionally biased region" description="Basic and acidic residues" evidence="1">
    <location>
        <begin position="597"/>
        <end position="612"/>
    </location>
</feature>
<dbReference type="KEGG" id="mtm:MYCTH_2307099"/>
<dbReference type="OMA" id="FNGCARI"/>
<feature type="compositionally biased region" description="Basic residues" evidence="1">
    <location>
        <begin position="765"/>
        <end position="774"/>
    </location>
</feature>
<feature type="compositionally biased region" description="Acidic residues" evidence="1">
    <location>
        <begin position="892"/>
        <end position="918"/>
    </location>
</feature>
<organism evidence="2 3">
    <name type="scientific">Thermothelomyces thermophilus (strain ATCC 42464 / BCRC 31852 / DSM 1799)</name>
    <name type="common">Sporotrichum thermophile</name>
    <dbReference type="NCBI Taxonomy" id="573729"/>
    <lineage>
        <taxon>Eukaryota</taxon>
        <taxon>Fungi</taxon>
        <taxon>Dikarya</taxon>
        <taxon>Ascomycota</taxon>
        <taxon>Pezizomycotina</taxon>
        <taxon>Sordariomycetes</taxon>
        <taxon>Sordariomycetidae</taxon>
        <taxon>Sordariales</taxon>
        <taxon>Chaetomiaceae</taxon>
        <taxon>Thermothelomyces</taxon>
    </lineage>
</organism>
<feature type="compositionally biased region" description="Low complexity" evidence="1">
    <location>
        <begin position="406"/>
        <end position="418"/>
    </location>
</feature>
<feature type="compositionally biased region" description="Polar residues" evidence="1">
    <location>
        <begin position="695"/>
        <end position="706"/>
    </location>
</feature>
<feature type="compositionally biased region" description="Acidic residues" evidence="1">
    <location>
        <begin position="935"/>
        <end position="961"/>
    </location>
</feature>
<feature type="compositionally biased region" description="Polar residues" evidence="1">
    <location>
        <begin position="300"/>
        <end position="315"/>
    </location>
</feature>